<evidence type="ECO:0000313" key="4">
    <source>
        <dbReference type="EMBL" id="KAL2492306.1"/>
    </source>
</evidence>
<protein>
    <submittedName>
        <fullName evidence="4">HXXXD-type acyl-transferase family protein</fullName>
    </submittedName>
</protein>
<keyword evidence="5" id="KW-1185">Reference proteome</keyword>
<gene>
    <name evidence="4" type="ORF">Adt_27934</name>
</gene>
<keyword evidence="3" id="KW-0012">Acyltransferase</keyword>
<comment type="caution">
    <text evidence="4">The sequence shown here is derived from an EMBL/GenBank/DDBJ whole genome shotgun (WGS) entry which is preliminary data.</text>
</comment>
<accession>A0ABD1RV53</accession>
<dbReference type="InterPro" id="IPR023213">
    <property type="entry name" value="CAT-like_dom_sf"/>
</dbReference>
<dbReference type="PANTHER" id="PTHR31623:SF110">
    <property type="entry name" value="VINORINE SYNTHASE-LIKE"/>
    <property type="match status" value="1"/>
</dbReference>
<evidence type="ECO:0000313" key="5">
    <source>
        <dbReference type="Proteomes" id="UP001604336"/>
    </source>
</evidence>
<dbReference type="PANTHER" id="PTHR31623">
    <property type="entry name" value="F21J9.9"/>
    <property type="match status" value="1"/>
</dbReference>
<evidence type="ECO:0000256" key="1">
    <source>
        <dbReference type="ARBA" id="ARBA00009861"/>
    </source>
</evidence>
<keyword evidence="2" id="KW-0808">Transferase</keyword>
<dbReference type="GO" id="GO:0016746">
    <property type="term" value="F:acyltransferase activity"/>
    <property type="evidence" value="ECO:0007669"/>
    <property type="project" value="UniProtKB-KW"/>
</dbReference>
<name>A0ABD1RV53_9LAMI</name>
<organism evidence="4 5">
    <name type="scientific">Abeliophyllum distichum</name>
    <dbReference type="NCBI Taxonomy" id="126358"/>
    <lineage>
        <taxon>Eukaryota</taxon>
        <taxon>Viridiplantae</taxon>
        <taxon>Streptophyta</taxon>
        <taxon>Embryophyta</taxon>
        <taxon>Tracheophyta</taxon>
        <taxon>Spermatophyta</taxon>
        <taxon>Magnoliopsida</taxon>
        <taxon>eudicotyledons</taxon>
        <taxon>Gunneridae</taxon>
        <taxon>Pentapetalae</taxon>
        <taxon>asterids</taxon>
        <taxon>lamiids</taxon>
        <taxon>Lamiales</taxon>
        <taxon>Oleaceae</taxon>
        <taxon>Forsythieae</taxon>
        <taxon>Abeliophyllum</taxon>
    </lineage>
</organism>
<reference evidence="5" key="1">
    <citation type="submission" date="2024-07" db="EMBL/GenBank/DDBJ databases">
        <title>Two chromosome-level genome assemblies of Korean endemic species Abeliophyllum distichum and Forsythia ovata (Oleaceae).</title>
        <authorList>
            <person name="Jang H."/>
        </authorList>
    </citation>
    <scope>NUCLEOTIDE SEQUENCE [LARGE SCALE GENOMIC DNA]</scope>
</reference>
<evidence type="ECO:0000256" key="3">
    <source>
        <dbReference type="ARBA" id="ARBA00023315"/>
    </source>
</evidence>
<sequence length="425" mass="47169">MANVEILSKEMIRPSSPTPEHQRNLKLSFLDQVAPPVYVPLIFFYPFDELCFDMISHAHISQLLKQSLSDTLTMFYPLAGHIQENSFIDCNDSGVEFVEAQVHARLSDVIREPNMAELNKFLAVNPTGLGIATLLAVQINFFDCGGIAIGVCLSHKIADGTSLVTFINAWAATCRGEVKIRQPYFDLAHLFPPRDLSGSSFTPNAGITKEKIMTKRFVFDKEKLAMLKEVAAAAAAAASGDGSQVKNPTRVEAVSAFIWEKFMEVAKNKTDNKKMYAAVHAVNLRPRTTPPLSEQAFGNCWRPSFAFISTSGDEKNGCPNVVPVLRSSISKINSDYIKQVQNGEHLNHLSKSKDMLMKGDIELCNFSSWSRFPVYEVDYGWGRPCWVCTTTMPFKNVVILMSTPCGDGIEAWVNMLEEDISAFSS</sequence>
<dbReference type="Proteomes" id="UP001604336">
    <property type="component" value="Unassembled WGS sequence"/>
</dbReference>
<dbReference type="Pfam" id="PF02458">
    <property type="entry name" value="Transferase"/>
    <property type="match status" value="1"/>
</dbReference>
<evidence type="ECO:0000256" key="2">
    <source>
        <dbReference type="ARBA" id="ARBA00022679"/>
    </source>
</evidence>
<dbReference type="AlphaFoldDB" id="A0ABD1RV53"/>
<comment type="similarity">
    <text evidence="1">Belongs to the plant acyltransferase family.</text>
</comment>
<proteinExistence type="inferred from homology"/>
<dbReference type="EMBL" id="JBFOLK010000008">
    <property type="protein sequence ID" value="KAL2492306.1"/>
    <property type="molecule type" value="Genomic_DNA"/>
</dbReference>
<dbReference type="Gene3D" id="3.30.559.10">
    <property type="entry name" value="Chloramphenicol acetyltransferase-like domain"/>
    <property type="match status" value="2"/>
</dbReference>